<organism evidence="3 4">
    <name type="scientific">Porphyra umbilicalis</name>
    <name type="common">Purple laver</name>
    <name type="synonym">Red alga</name>
    <dbReference type="NCBI Taxonomy" id="2786"/>
    <lineage>
        <taxon>Eukaryota</taxon>
        <taxon>Rhodophyta</taxon>
        <taxon>Bangiophyceae</taxon>
        <taxon>Bangiales</taxon>
        <taxon>Bangiaceae</taxon>
        <taxon>Porphyra</taxon>
    </lineage>
</organism>
<feature type="compositionally biased region" description="Basic and acidic residues" evidence="1">
    <location>
        <begin position="52"/>
        <end position="70"/>
    </location>
</feature>
<dbReference type="Proteomes" id="UP000218209">
    <property type="component" value="Unassembled WGS sequence"/>
</dbReference>
<feature type="transmembrane region" description="Helical" evidence="2">
    <location>
        <begin position="21"/>
        <end position="38"/>
    </location>
</feature>
<keyword evidence="2" id="KW-0812">Transmembrane</keyword>
<sequence length="105" mass="11428">MLKHPADAALLRRSLRRVVPALFFAGAAMEAFMIYVPIGGRTFYDVAKEKEAERRAHGGRVRDILRESTGRPEAPPPLLSADAVGELRVAPPSPAADERTQPPQA</sequence>
<dbReference type="EMBL" id="KV918829">
    <property type="protein sequence ID" value="OSX77753.1"/>
    <property type="molecule type" value="Genomic_DNA"/>
</dbReference>
<evidence type="ECO:0000313" key="3">
    <source>
        <dbReference type="EMBL" id="OSX77753.1"/>
    </source>
</evidence>
<keyword evidence="4" id="KW-1185">Reference proteome</keyword>
<evidence type="ECO:0000256" key="1">
    <source>
        <dbReference type="SAM" id="MobiDB-lite"/>
    </source>
</evidence>
<keyword evidence="2" id="KW-1133">Transmembrane helix</keyword>
<dbReference type="Pfam" id="PF15114">
    <property type="entry name" value="UPF0640"/>
    <property type="match status" value="1"/>
</dbReference>
<evidence type="ECO:0000256" key="2">
    <source>
        <dbReference type="SAM" id="Phobius"/>
    </source>
</evidence>
<feature type="region of interest" description="Disordered" evidence="1">
    <location>
        <begin position="52"/>
        <end position="105"/>
    </location>
</feature>
<accession>A0A1X6PAT4</accession>
<dbReference type="InterPro" id="IPR028183">
    <property type="entry name" value="UQCC5"/>
</dbReference>
<reference evidence="3 4" key="1">
    <citation type="submission" date="2017-03" db="EMBL/GenBank/DDBJ databases">
        <title>WGS assembly of Porphyra umbilicalis.</title>
        <authorList>
            <person name="Brawley S.H."/>
            <person name="Blouin N.A."/>
            <person name="Ficko-Blean E."/>
            <person name="Wheeler G.L."/>
            <person name="Lohr M."/>
            <person name="Goodson H.V."/>
            <person name="Jenkins J.W."/>
            <person name="Blaby-Haas C.E."/>
            <person name="Helliwell K.E."/>
            <person name="Chan C."/>
            <person name="Marriage T."/>
            <person name="Bhattacharya D."/>
            <person name="Klein A.S."/>
            <person name="Badis Y."/>
            <person name="Brodie J."/>
            <person name="Cao Y."/>
            <person name="Collen J."/>
            <person name="Dittami S.M."/>
            <person name="Gachon C.M."/>
            <person name="Green B.R."/>
            <person name="Karpowicz S."/>
            <person name="Kim J.W."/>
            <person name="Kudahl U."/>
            <person name="Lin S."/>
            <person name="Michel G."/>
            <person name="Mittag M."/>
            <person name="Olson B.J."/>
            <person name="Pangilinan J."/>
            <person name="Peng Y."/>
            <person name="Qiu H."/>
            <person name="Shu S."/>
            <person name="Singer J.T."/>
            <person name="Smith A.G."/>
            <person name="Sprecher B.N."/>
            <person name="Wagner V."/>
            <person name="Wang W."/>
            <person name="Wang Z.-Y."/>
            <person name="Yan J."/>
            <person name="Yarish C."/>
            <person name="Zoeuner-Riek S."/>
            <person name="Zhuang Y."/>
            <person name="Zou Y."/>
            <person name="Lindquist E.A."/>
            <person name="Grimwood J."/>
            <person name="Barry K."/>
            <person name="Rokhsar D.S."/>
            <person name="Schmutz J."/>
            <person name="Stiller J.W."/>
            <person name="Grossman A.R."/>
            <person name="Prochnik S.E."/>
        </authorList>
    </citation>
    <scope>NUCLEOTIDE SEQUENCE [LARGE SCALE GENOMIC DNA]</scope>
    <source>
        <strain evidence="3">4086291</strain>
    </source>
</reference>
<protein>
    <submittedName>
        <fullName evidence="3">Uncharacterized protein</fullName>
    </submittedName>
</protein>
<dbReference type="OrthoDB" id="5913955at2759"/>
<gene>
    <name evidence="3" type="ORF">BU14_0135s0027</name>
</gene>
<name>A0A1X6PAT4_PORUM</name>
<proteinExistence type="predicted"/>
<feature type="compositionally biased region" description="Basic and acidic residues" evidence="1">
    <location>
        <begin position="96"/>
        <end position="105"/>
    </location>
</feature>
<keyword evidence="2" id="KW-0472">Membrane</keyword>
<dbReference type="AlphaFoldDB" id="A0A1X6PAT4"/>
<evidence type="ECO:0000313" key="4">
    <source>
        <dbReference type="Proteomes" id="UP000218209"/>
    </source>
</evidence>